<gene>
    <name evidence="7" type="primary">msbA</name>
    <name evidence="7" type="ORF">acsn021_02000</name>
</gene>
<evidence type="ECO:0000256" key="6">
    <source>
        <dbReference type="ARBA" id="ARBA00023136"/>
    </source>
</evidence>
<dbReference type="InterPro" id="IPR036640">
    <property type="entry name" value="ABC1_TM_sf"/>
</dbReference>
<organism evidence="7 8">
    <name type="scientific">Anaerocolumna cellulosilytica</name>
    <dbReference type="NCBI Taxonomy" id="433286"/>
    <lineage>
        <taxon>Bacteria</taxon>
        <taxon>Bacillati</taxon>
        <taxon>Bacillota</taxon>
        <taxon>Clostridia</taxon>
        <taxon>Lachnospirales</taxon>
        <taxon>Lachnospiraceae</taxon>
        <taxon>Anaerocolumna</taxon>
    </lineage>
</organism>
<keyword evidence="3" id="KW-0547">Nucleotide-binding</keyword>
<evidence type="ECO:0000313" key="7">
    <source>
        <dbReference type="EMBL" id="BCJ92631.1"/>
    </source>
</evidence>
<dbReference type="GO" id="GO:0005524">
    <property type="term" value="F:ATP binding"/>
    <property type="evidence" value="ECO:0007669"/>
    <property type="project" value="UniProtKB-KW"/>
</dbReference>
<evidence type="ECO:0000256" key="3">
    <source>
        <dbReference type="ARBA" id="ARBA00022741"/>
    </source>
</evidence>
<evidence type="ECO:0000313" key="8">
    <source>
        <dbReference type="Proteomes" id="UP000515561"/>
    </source>
</evidence>
<dbReference type="GO" id="GO:0016887">
    <property type="term" value="F:ATP hydrolysis activity"/>
    <property type="evidence" value="ECO:0007669"/>
    <property type="project" value="InterPro"/>
</dbReference>
<dbReference type="SUPFAM" id="SSF52540">
    <property type="entry name" value="P-loop containing nucleoside triphosphate hydrolases"/>
    <property type="match status" value="1"/>
</dbReference>
<dbReference type="RefSeq" id="WP_184093838.1">
    <property type="nucleotide sequence ID" value="NZ_AP023367.1"/>
</dbReference>
<protein>
    <submittedName>
        <fullName evidence="7">ABC transporter ATP-binding protein</fullName>
    </submittedName>
</protein>
<keyword evidence="5" id="KW-1133">Transmembrane helix</keyword>
<dbReference type="InterPro" id="IPR017871">
    <property type="entry name" value="ABC_transporter-like_CS"/>
</dbReference>
<evidence type="ECO:0000256" key="2">
    <source>
        <dbReference type="ARBA" id="ARBA00022692"/>
    </source>
</evidence>
<dbReference type="GO" id="GO:0015421">
    <property type="term" value="F:ABC-type oligopeptide transporter activity"/>
    <property type="evidence" value="ECO:0007669"/>
    <property type="project" value="TreeGrafter"/>
</dbReference>
<dbReference type="Gene3D" id="3.40.50.300">
    <property type="entry name" value="P-loop containing nucleotide triphosphate hydrolases"/>
    <property type="match status" value="1"/>
</dbReference>
<keyword evidence="8" id="KW-1185">Reference proteome</keyword>
<reference evidence="7 8" key="1">
    <citation type="journal article" date="2016" name="Int. J. Syst. Evol. Microbiol.">
        <title>Descriptions of Anaerotaenia torta gen. nov., sp. nov. and Anaerocolumna cellulosilytica gen. nov., sp. nov. isolated from a methanogenic reactor of cattle waste.</title>
        <authorList>
            <person name="Uek A."/>
            <person name="Ohtaki Y."/>
            <person name="Kaku N."/>
            <person name="Ueki K."/>
        </authorList>
    </citation>
    <scope>NUCLEOTIDE SEQUENCE [LARGE SCALE GENOMIC DNA]</scope>
    <source>
        <strain evidence="7 8">SN021</strain>
    </source>
</reference>
<dbReference type="InterPro" id="IPR039421">
    <property type="entry name" value="Type_1_exporter"/>
</dbReference>
<evidence type="ECO:0000256" key="4">
    <source>
        <dbReference type="ARBA" id="ARBA00022840"/>
    </source>
</evidence>
<dbReference type="PROSITE" id="PS50893">
    <property type="entry name" value="ABC_TRANSPORTER_2"/>
    <property type="match status" value="1"/>
</dbReference>
<name>A0A6S6R063_9FIRM</name>
<dbReference type="KEGG" id="acel:acsn021_02000"/>
<keyword evidence="4 7" id="KW-0067">ATP-binding</keyword>
<dbReference type="GO" id="GO:0005886">
    <property type="term" value="C:plasma membrane"/>
    <property type="evidence" value="ECO:0007669"/>
    <property type="project" value="UniProtKB-SubCell"/>
</dbReference>
<evidence type="ECO:0000256" key="1">
    <source>
        <dbReference type="ARBA" id="ARBA00004651"/>
    </source>
</evidence>
<dbReference type="PROSITE" id="PS00211">
    <property type="entry name" value="ABC_TRANSPORTER_1"/>
    <property type="match status" value="1"/>
</dbReference>
<evidence type="ECO:0000256" key="5">
    <source>
        <dbReference type="ARBA" id="ARBA00022989"/>
    </source>
</evidence>
<dbReference type="PANTHER" id="PTHR43394">
    <property type="entry name" value="ATP-DEPENDENT PERMEASE MDL1, MITOCHONDRIAL"/>
    <property type="match status" value="1"/>
</dbReference>
<dbReference type="InterPro" id="IPR003593">
    <property type="entry name" value="AAA+_ATPase"/>
</dbReference>
<dbReference type="Proteomes" id="UP000515561">
    <property type="component" value="Chromosome"/>
</dbReference>
<dbReference type="AlphaFoldDB" id="A0A6S6R063"/>
<proteinExistence type="predicted"/>
<keyword evidence="6" id="KW-0472">Membrane</keyword>
<dbReference type="InterPro" id="IPR027417">
    <property type="entry name" value="P-loop_NTPase"/>
</dbReference>
<comment type="subcellular location">
    <subcellularLocation>
        <location evidence="1">Cell membrane</location>
        <topology evidence="1">Multi-pass membrane protein</topology>
    </subcellularLocation>
</comment>
<dbReference type="SMART" id="SM00382">
    <property type="entry name" value="AAA"/>
    <property type="match status" value="1"/>
</dbReference>
<dbReference type="SUPFAM" id="SSF90123">
    <property type="entry name" value="ABC transporter transmembrane region"/>
    <property type="match status" value="1"/>
</dbReference>
<dbReference type="PANTHER" id="PTHR43394:SF1">
    <property type="entry name" value="ATP-BINDING CASSETTE SUB-FAMILY B MEMBER 10, MITOCHONDRIAL"/>
    <property type="match status" value="1"/>
</dbReference>
<keyword evidence="2" id="KW-0812">Transmembrane</keyword>
<sequence length="593" mass="68499">MKARAFKNLFSFFTKIYILAPSYAIVLTLLRGVSIVIPIIRILLIKSLVNEITFITNNEKESNYLWKLIIVVLVIEFVKELVTVYFQEMTKRCVLYLNKTQYPKLIKKISKLEFLCFEDKSKMDLIARVKKSYISKLISTFTTTLYFTETILSALAIIILICTEVGAWGVCILLASMPLIIVGQKSGDIIYQGEVEIEKQQRYLDYIEELYTSREAANERLIFRMHHKLDSLWKKSFVAADEVNLSMKKKVYVNMCRSNIVSFLGYAAAVGLLCFFFIKGLITYGLFISIIISILRLMYTLSYTLAGDIAEFSRIRAFVEDYNMFLILPEVRENNENIKAIDNFIFEKLEFKDVVFKYPNADEPILNNLSFKLEKGKRYAFVGENGAGKTTITKLLLGLYEPNKGQIKINDKLINEYDKDFLKELFSVVFQDFSKYEIKVRDAIELGNRKASEETISNVLEFVGLDFLYNKYDDFLEKELGKLSEDSIELSGGQWQRLAIARALVSNRSIFVLDEVTSAIDPIQESEIYGLFERTSENRTCMFITHRLGSTKFVDHIYVIENGCVSEQGNHTELIGQNGTYTHMYNEQSRWYV</sequence>
<dbReference type="Gene3D" id="1.20.1560.10">
    <property type="entry name" value="ABC transporter type 1, transmembrane domain"/>
    <property type="match status" value="1"/>
</dbReference>
<dbReference type="Pfam" id="PF00005">
    <property type="entry name" value="ABC_tran"/>
    <property type="match status" value="1"/>
</dbReference>
<accession>A0A6S6R063</accession>
<dbReference type="InterPro" id="IPR003439">
    <property type="entry name" value="ABC_transporter-like_ATP-bd"/>
</dbReference>
<dbReference type="EMBL" id="AP023367">
    <property type="protein sequence ID" value="BCJ92631.1"/>
    <property type="molecule type" value="Genomic_DNA"/>
</dbReference>